<proteinExistence type="predicted"/>
<organism evidence="2 3">
    <name type="scientific">Aspergillus ellipticus CBS 707.79</name>
    <dbReference type="NCBI Taxonomy" id="1448320"/>
    <lineage>
        <taxon>Eukaryota</taxon>
        <taxon>Fungi</taxon>
        <taxon>Dikarya</taxon>
        <taxon>Ascomycota</taxon>
        <taxon>Pezizomycotina</taxon>
        <taxon>Eurotiomycetes</taxon>
        <taxon>Eurotiomycetidae</taxon>
        <taxon>Eurotiales</taxon>
        <taxon>Aspergillaceae</taxon>
        <taxon>Aspergillus</taxon>
        <taxon>Aspergillus subgen. Circumdati</taxon>
    </lineage>
</organism>
<feature type="compositionally biased region" description="Pro residues" evidence="1">
    <location>
        <begin position="57"/>
        <end position="67"/>
    </location>
</feature>
<protein>
    <submittedName>
        <fullName evidence="2">Uncharacterized protein</fullName>
    </submittedName>
</protein>
<evidence type="ECO:0000256" key="1">
    <source>
        <dbReference type="SAM" id="MobiDB-lite"/>
    </source>
</evidence>
<dbReference type="Proteomes" id="UP000247810">
    <property type="component" value="Unassembled WGS sequence"/>
</dbReference>
<evidence type="ECO:0000313" key="3">
    <source>
        <dbReference type="Proteomes" id="UP000247810"/>
    </source>
</evidence>
<accession>A0A319F4V3</accession>
<dbReference type="EMBL" id="KZ825797">
    <property type="protein sequence ID" value="PYI00113.1"/>
    <property type="molecule type" value="Genomic_DNA"/>
</dbReference>
<dbReference type="AlphaFoldDB" id="A0A319F4V3"/>
<keyword evidence="3" id="KW-1185">Reference proteome</keyword>
<feature type="compositionally biased region" description="Low complexity" evidence="1">
    <location>
        <begin position="68"/>
        <end position="77"/>
    </location>
</feature>
<name>A0A319F4V3_9EURO</name>
<gene>
    <name evidence="2" type="ORF">BO71DRAFT_1085</name>
</gene>
<sequence>MHISISSKSIQLNAWSTYLCTYRVSTTTASTTTAPTPTIYSSIMNPKVSAYTDTLPSPKPRPNPRPRTPQIQPQLLTRTTHPPTPSPNYNYETSKRGIPRHLGHHPPSSVYLPWEIIVIR</sequence>
<evidence type="ECO:0000313" key="2">
    <source>
        <dbReference type="EMBL" id="PYI00113.1"/>
    </source>
</evidence>
<dbReference type="VEuPathDB" id="FungiDB:BO71DRAFT_1085"/>
<reference evidence="2 3" key="1">
    <citation type="submission" date="2018-02" db="EMBL/GenBank/DDBJ databases">
        <title>The genomes of Aspergillus section Nigri reveals drivers in fungal speciation.</title>
        <authorList>
            <consortium name="DOE Joint Genome Institute"/>
            <person name="Vesth T.C."/>
            <person name="Nybo J."/>
            <person name="Theobald S."/>
            <person name="Brandl J."/>
            <person name="Frisvad J.C."/>
            <person name="Nielsen K.F."/>
            <person name="Lyhne E.K."/>
            <person name="Kogle M.E."/>
            <person name="Kuo A."/>
            <person name="Riley R."/>
            <person name="Clum A."/>
            <person name="Nolan M."/>
            <person name="Lipzen A."/>
            <person name="Salamov A."/>
            <person name="Henrissat B."/>
            <person name="Wiebenga A."/>
            <person name="De vries R.P."/>
            <person name="Grigoriev I.V."/>
            <person name="Mortensen U.H."/>
            <person name="Andersen M.R."/>
            <person name="Baker S.E."/>
        </authorList>
    </citation>
    <scope>NUCLEOTIDE SEQUENCE [LARGE SCALE GENOMIC DNA]</scope>
    <source>
        <strain evidence="2 3">CBS 707.79</strain>
    </source>
</reference>
<feature type="region of interest" description="Disordered" evidence="1">
    <location>
        <begin position="50"/>
        <end position="104"/>
    </location>
</feature>